<feature type="region of interest" description="Disordered" evidence="1">
    <location>
        <begin position="38"/>
        <end position="68"/>
    </location>
</feature>
<reference evidence="3" key="1">
    <citation type="submission" date="2017-02" db="UniProtKB">
        <authorList>
            <consortium name="WormBaseParasite"/>
        </authorList>
    </citation>
    <scope>IDENTIFICATION</scope>
</reference>
<sequence>MEKGENNCFMNDREGNKRQYGMHGDRMRKNQWLVMTRERGRQQAHDGSTSGHNRKSQASNTNSDACTHRARTACLVSTQA</sequence>
<organism evidence="2 3">
    <name type="scientific">Ascaris lumbricoides</name>
    <name type="common">Giant roundworm</name>
    <dbReference type="NCBI Taxonomy" id="6252"/>
    <lineage>
        <taxon>Eukaryota</taxon>
        <taxon>Metazoa</taxon>
        <taxon>Ecdysozoa</taxon>
        <taxon>Nematoda</taxon>
        <taxon>Chromadorea</taxon>
        <taxon>Rhabditida</taxon>
        <taxon>Spirurina</taxon>
        <taxon>Ascaridomorpha</taxon>
        <taxon>Ascaridoidea</taxon>
        <taxon>Ascarididae</taxon>
        <taxon>Ascaris</taxon>
    </lineage>
</organism>
<evidence type="ECO:0000313" key="2">
    <source>
        <dbReference type="Proteomes" id="UP000036681"/>
    </source>
</evidence>
<evidence type="ECO:0000256" key="1">
    <source>
        <dbReference type="SAM" id="MobiDB-lite"/>
    </source>
</evidence>
<feature type="compositionally biased region" description="Polar residues" evidence="1">
    <location>
        <begin position="45"/>
        <end position="65"/>
    </location>
</feature>
<dbReference type="Proteomes" id="UP000036681">
    <property type="component" value="Unplaced"/>
</dbReference>
<evidence type="ECO:0000313" key="3">
    <source>
        <dbReference type="WBParaSite" id="ALUE_0001904301-mRNA-1"/>
    </source>
</evidence>
<proteinExistence type="predicted"/>
<accession>A0A0M3IK05</accession>
<dbReference type="AlphaFoldDB" id="A0A0M3IK05"/>
<keyword evidence="2" id="KW-1185">Reference proteome</keyword>
<feature type="region of interest" description="Disordered" evidence="1">
    <location>
        <begin position="1"/>
        <end position="26"/>
    </location>
</feature>
<dbReference type="WBParaSite" id="ALUE_0001904301-mRNA-1">
    <property type="protein sequence ID" value="ALUE_0001904301-mRNA-1"/>
    <property type="gene ID" value="ALUE_0001904301"/>
</dbReference>
<name>A0A0M3IK05_ASCLU</name>
<protein>
    <submittedName>
        <fullName evidence="3">Uncharacterized protein</fullName>
    </submittedName>
</protein>